<evidence type="ECO:0000313" key="8">
    <source>
        <dbReference type="EMBL" id="KAG6494216.1"/>
    </source>
</evidence>
<comment type="pathway">
    <text evidence="1">Carbohydrate degradation; glycolysis; pyruvate from D-glyceraldehyde 3-phosphate: step 1/5.</text>
</comment>
<evidence type="ECO:0000256" key="2">
    <source>
        <dbReference type="ARBA" id="ARBA00007406"/>
    </source>
</evidence>
<dbReference type="GO" id="GO:0004365">
    <property type="term" value="F:glyceraldehyde-3-phosphate dehydrogenase (NAD+) (phosphorylating) activity"/>
    <property type="evidence" value="ECO:0007669"/>
    <property type="project" value="UniProtKB-EC"/>
</dbReference>
<evidence type="ECO:0000259" key="7">
    <source>
        <dbReference type="Pfam" id="PF02800"/>
    </source>
</evidence>
<dbReference type="EC" id="1.2.1.12" evidence="3"/>
<dbReference type="EMBL" id="JACMSC010000013">
    <property type="protein sequence ID" value="KAG6494216.1"/>
    <property type="molecule type" value="Genomic_DNA"/>
</dbReference>
<dbReference type="GO" id="GO:0005829">
    <property type="term" value="C:cytosol"/>
    <property type="evidence" value="ECO:0007669"/>
    <property type="project" value="TreeGrafter"/>
</dbReference>
<evidence type="ECO:0000256" key="3">
    <source>
        <dbReference type="ARBA" id="ARBA00013119"/>
    </source>
</evidence>
<comment type="similarity">
    <text evidence="2">Belongs to the glyceraldehyde-3-phosphate dehydrogenase family.</text>
</comment>
<feature type="domain" description="Glyceraldehyde 3-phosphate dehydrogenase catalytic" evidence="7">
    <location>
        <begin position="40"/>
        <end position="88"/>
    </location>
</feature>
<dbReference type="InterPro" id="IPR020831">
    <property type="entry name" value="GlycerAld/Erythrose_P_DH"/>
</dbReference>
<dbReference type="PANTHER" id="PTHR10836">
    <property type="entry name" value="GLYCERALDEHYDE 3-PHOSPHATE DEHYDROGENASE"/>
    <property type="match status" value="1"/>
</dbReference>
<evidence type="ECO:0000256" key="5">
    <source>
        <dbReference type="ARBA" id="ARBA00023027"/>
    </source>
</evidence>
<evidence type="ECO:0000256" key="6">
    <source>
        <dbReference type="ARBA" id="ARBA00023152"/>
    </source>
</evidence>
<evidence type="ECO:0000256" key="4">
    <source>
        <dbReference type="ARBA" id="ARBA00023002"/>
    </source>
</evidence>
<dbReference type="Gene3D" id="3.30.360.10">
    <property type="entry name" value="Dihydrodipicolinate Reductase, domain 2"/>
    <property type="match status" value="1"/>
</dbReference>
<keyword evidence="9" id="KW-1185">Reference proteome</keyword>
<organism evidence="8 9">
    <name type="scientific">Zingiber officinale</name>
    <name type="common">Ginger</name>
    <name type="synonym">Amomum zingiber</name>
    <dbReference type="NCBI Taxonomy" id="94328"/>
    <lineage>
        <taxon>Eukaryota</taxon>
        <taxon>Viridiplantae</taxon>
        <taxon>Streptophyta</taxon>
        <taxon>Embryophyta</taxon>
        <taxon>Tracheophyta</taxon>
        <taxon>Spermatophyta</taxon>
        <taxon>Magnoliopsida</taxon>
        <taxon>Liliopsida</taxon>
        <taxon>Zingiberales</taxon>
        <taxon>Zingiberaceae</taxon>
        <taxon>Zingiber</taxon>
    </lineage>
</organism>
<keyword evidence="5" id="KW-0520">NAD</keyword>
<name>A0A8J5FSD9_ZINOF</name>
<keyword evidence="6" id="KW-0324">Glycolysis</keyword>
<dbReference type="GO" id="GO:0006096">
    <property type="term" value="P:glycolytic process"/>
    <property type="evidence" value="ECO:0007669"/>
    <property type="project" value="UniProtKB-KW"/>
</dbReference>
<protein>
    <recommendedName>
        <fullName evidence="3">glyceraldehyde-3-phosphate dehydrogenase (phosphorylating)</fullName>
        <ecNumber evidence="3">1.2.1.12</ecNumber>
    </recommendedName>
</protein>
<gene>
    <name evidence="8" type="ORF">ZIOFF_049235</name>
</gene>
<evidence type="ECO:0000256" key="1">
    <source>
        <dbReference type="ARBA" id="ARBA00004869"/>
    </source>
</evidence>
<dbReference type="SUPFAM" id="SSF55347">
    <property type="entry name" value="Glyceraldehyde-3-phosphate dehydrogenase-like, C-terminal domain"/>
    <property type="match status" value="1"/>
</dbReference>
<reference evidence="8 9" key="1">
    <citation type="submission" date="2020-08" db="EMBL/GenBank/DDBJ databases">
        <title>Plant Genome Project.</title>
        <authorList>
            <person name="Zhang R.-G."/>
        </authorList>
    </citation>
    <scope>NUCLEOTIDE SEQUENCE [LARGE SCALE GENOMIC DNA]</scope>
    <source>
        <tissue evidence="8">Rhizome</tissue>
    </source>
</reference>
<dbReference type="AlphaFoldDB" id="A0A8J5FSD9"/>
<proteinExistence type="inferred from homology"/>
<evidence type="ECO:0000313" key="9">
    <source>
        <dbReference type="Proteomes" id="UP000734854"/>
    </source>
</evidence>
<dbReference type="PANTHER" id="PTHR10836:SF112">
    <property type="entry name" value="GLYCERALDEHYDE-3-PHOSPHATE DEHYDROGENASE GAPC1, CYTOSOLIC-RELATED"/>
    <property type="match status" value="1"/>
</dbReference>
<comment type="caution">
    <text evidence="8">The sequence shown here is derived from an EMBL/GenBank/DDBJ whole genome shotgun (WGS) entry which is preliminary data.</text>
</comment>
<accession>A0A8J5FSD9</accession>
<dbReference type="InterPro" id="IPR020829">
    <property type="entry name" value="GlycerAld_3-P_DH_cat"/>
</dbReference>
<sequence length="103" mass="11502">MAIRPENLHPALRHLPVWKGPPNKYWGPPVVLANFLHDREESEGNLKGILGYVDKDLVSSYFVGDSRSSIFDAKAGIALNGNFVKFVSCSRVVDLIRHVNKSE</sequence>
<dbReference type="Pfam" id="PF02800">
    <property type="entry name" value="Gp_dh_C"/>
    <property type="match status" value="1"/>
</dbReference>
<dbReference type="Proteomes" id="UP000734854">
    <property type="component" value="Unassembled WGS sequence"/>
</dbReference>
<keyword evidence="4" id="KW-0560">Oxidoreductase</keyword>